<dbReference type="Proteomes" id="UP000815325">
    <property type="component" value="Unassembled WGS sequence"/>
</dbReference>
<comment type="caution">
    <text evidence="2">The sequence shown here is derived from an EMBL/GenBank/DDBJ whole genome shotgun (WGS) entry which is preliminary data.</text>
</comment>
<organism evidence="2 3">
    <name type="scientific">Dunaliella salina</name>
    <name type="common">Green alga</name>
    <name type="synonym">Protococcus salinus</name>
    <dbReference type="NCBI Taxonomy" id="3046"/>
    <lineage>
        <taxon>Eukaryota</taxon>
        <taxon>Viridiplantae</taxon>
        <taxon>Chlorophyta</taxon>
        <taxon>core chlorophytes</taxon>
        <taxon>Chlorophyceae</taxon>
        <taxon>CS clade</taxon>
        <taxon>Chlamydomonadales</taxon>
        <taxon>Dunaliellaceae</taxon>
        <taxon>Dunaliella</taxon>
    </lineage>
</organism>
<reference evidence="2" key="1">
    <citation type="submission" date="2017-08" db="EMBL/GenBank/DDBJ databases">
        <authorList>
            <person name="Polle J.E."/>
            <person name="Barry K."/>
            <person name="Cushman J."/>
            <person name="Schmutz J."/>
            <person name="Tran D."/>
            <person name="Hathwaick L.T."/>
            <person name="Yim W.C."/>
            <person name="Jenkins J."/>
            <person name="Mckie-Krisberg Z.M."/>
            <person name="Prochnik S."/>
            <person name="Lindquist E."/>
            <person name="Dockter R.B."/>
            <person name="Adam C."/>
            <person name="Molina H."/>
            <person name="Bunkerborg J."/>
            <person name="Jin E."/>
            <person name="Buchheim M."/>
            <person name="Magnuson J."/>
        </authorList>
    </citation>
    <scope>NUCLEOTIDE SEQUENCE</scope>
    <source>
        <strain evidence="2">CCAP 19/18</strain>
    </source>
</reference>
<reference evidence="2" key="2">
    <citation type="submission" date="2020-06" db="EMBL/GenBank/DDBJ databases">
        <authorList>
            <consortium name="DOE Joint Genome Institute"/>
            <person name="Calhoun S."/>
            <person name="Polle J.E."/>
            <person name="Mckie-Krisberg Z."/>
            <person name="Prochnik S."/>
            <person name="Neofotis P."/>
            <person name="Yim W.C."/>
            <person name="Hathwaik L.T."/>
            <person name="Jenkins J."/>
            <person name="Molina H."/>
            <person name="Bunkenborg J."/>
            <person name="Grigoriev I.V."/>
            <person name="Barry K."/>
            <person name="Schmutz J."/>
            <person name="Jin E."/>
            <person name="Cushman J.C."/>
            <person name="Magnuson J.K."/>
        </authorList>
    </citation>
    <scope>NUCLEOTIDE SEQUENCE</scope>
    <source>
        <strain evidence="2">CCAP 19/18</strain>
    </source>
</reference>
<dbReference type="EMBL" id="MU069549">
    <property type="protein sequence ID" value="KAF5839269.1"/>
    <property type="molecule type" value="Genomic_DNA"/>
</dbReference>
<evidence type="ECO:0000313" key="3">
    <source>
        <dbReference type="Proteomes" id="UP000815325"/>
    </source>
</evidence>
<name>A0ABQ7GXD7_DUNSA</name>
<accession>A0ABQ7GXD7</accession>
<dbReference type="EMBL" id="MU069549">
    <property type="protein sequence ID" value="KAF5839270.1"/>
    <property type="molecule type" value="Genomic_DNA"/>
</dbReference>
<keyword evidence="1" id="KW-0472">Membrane</keyword>
<proteinExistence type="predicted"/>
<protein>
    <submittedName>
        <fullName evidence="2">Uncharacterized protein</fullName>
    </submittedName>
</protein>
<evidence type="ECO:0000313" key="2">
    <source>
        <dbReference type="EMBL" id="KAF5839270.1"/>
    </source>
</evidence>
<feature type="transmembrane region" description="Helical" evidence="1">
    <location>
        <begin position="106"/>
        <end position="128"/>
    </location>
</feature>
<keyword evidence="3" id="KW-1185">Reference proteome</keyword>
<evidence type="ECO:0000256" key="1">
    <source>
        <dbReference type="SAM" id="Phobius"/>
    </source>
</evidence>
<keyword evidence="1" id="KW-1133">Transmembrane helix</keyword>
<gene>
    <name evidence="2" type="ORF">DUNSADRAFT_1214</name>
</gene>
<keyword evidence="1" id="KW-0812">Transmembrane</keyword>
<sequence>MASEETKDAFITEFVGALKANLDNRFGQDMVVQVVGEIRRGSIIVPLYIGAEGMTQDDVKNEIADVEPKELFLGSRFQNSVELKTVSNDPDNAGEGSDDGSNGGSVIGGAVGGALVALSSSFLLLWYVT</sequence>